<feature type="domain" description="HAMP" evidence="7">
    <location>
        <begin position="208"/>
        <end position="260"/>
    </location>
</feature>
<evidence type="ECO:0000256" key="1">
    <source>
        <dbReference type="ARBA" id="ARBA00004370"/>
    </source>
</evidence>
<accession>A0A108U5I4</accession>
<dbReference type="PROSITE" id="PS50111">
    <property type="entry name" value="CHEMOTAXIS_TRANSDUC_2"/>
    <property type="match status" value="1"/>
</dbReference>
<comment type="similarity">
    <text evidence="3">Belongs to the methyl-accepting chemotaxis (MCP) protein family.</text>
</comment>
<name>A0A108U5I4_9GAMM</name>
<dbReference type="SMART" id="SM00283">
    <property type="entry name" value="MA"/>
    <property type="match status" value="1"/>
</dbReference>
<comment type="subcellular location">
    <subcellularLocation>
        <location evidence="1">Membrane</location>
    </subcellularLocation>
</comment>
<dbReference type="PRINTS" id="PR00260">
    <property type="entry name" value="CHEMTRNSDUCR"/>
</dbReference>
<dbReference type="EMBL" id="JAJA02000001">
    <property type="protein sequence ID" value="KWS02925.1"/>
    <property type="molecule type" value="Genomic_DNA"/>
</dbReference>
<dbReference type="Pfam" id="PF12729">
    <property type="entry name" value="4HB_MCP_1"/>
    <property type="match status" value="1"/>
</dbReference>
<dbReference type="PROSITE" id="PS50885">
    <property type="entry name" value="HAMP"/>
    <property type="match status" value="1"/>
</dbReference>
<keyword evidence="9" id="KW-1185">Reference proteome</keyword>
<dbReference type="PANTHER" id="PTHR32089:SF120">
    <property type="entry name" value="METHYL-ACCEPTING CHEMOTAXIS PROTEIN TLPQ"/>
    <property type="match status" value="1"/>
</dbReference>
<gene>
    <name evidence="8" type="ORF">AZ78_0471</name>
</gene>
<dbReference type="InterPro" id="IPR024478">
    <property type="entry name" value="HlyB_4HB_MCP"/>
</dbReference>
<dbReference type="CDD" id="cd06225">
    <property type="entry name" value="HAMP"/>
    <property type="match status" value="1"/>
</dbReference>
<dbReference type="GO" id="GO:0004888">
    <property type="term" value="F:transmembrane signaling receptor activity"/>
    <property type="evidence" value="ECO:0007669"/>
    <property type="project" value="InterPro"/>
</dbReference>
<evidence type="ECO:0000256" key="4">
    <source>
        <dbReference type="PROSITE-ProRule" id="PRU00284"/>
    </source>
</evidence>
<dbReference type="SMART" id="SM00304">
    <property type="entry name" value="HAMP"/>
    <property type="match status" value="2"/>
</dbReference>
<feature type="transmembrane region" description="Helical" evidence="5">
    <location>
        <begin position="186"/>
        <end position="207"/>
    </location>
</feature>
<evidence type="ECO:0000313" key="8">
    <source>
        <dbReference type="EMBL" id="KWS02925.1"/>
    </source>
</evidence>
<sequence>MSQFTIRQRIMFSFAMIIAVMVLMGAIALQRLNHIKIEETALRSDSIPGLYSSGTIETEWHAYYTALHGLSAPAASDRAAAVENLRARHDAFEEAMGRYRATIHAADDRRSFEQFGRLAASVFALQPELIKAGETSDQALQQALRSQVSPTFHQSAEQIRSIIQYNYKQSVASGTRIDDAVKSAQFGIALAFAGALLLAVLAGFFLWRAITRPLDQLARASAVMAKGDFSQRLGFARSDEFGAVAQGYDRMSTDLSELVGQIQTSGIQVNSSINEITATLREQHATAAQIAATTTEIGATSREIAATSKELARAMRDVAGSAEQTADLAGDGQEGVAQMEDTMGRMIDATAAISSKLAVLAEKASNISQVVTTITKVADQTNLLSLNAAIEAEKAGEYGRGFSVVAVEIRRLADQTAVATLDIEQMVREIQSAVSAGVMGMDKFSEEVRRGTGDVQKVGGQLSKVIEHVQAMVPRFETVNEGVQAQTAGAEQINLALAQLSEAAQQTVDALKQSNQAIDELHQVSAGLRDGVSKFKLLA</sequence>
<dbReference type="SUPFAM" id="SSF58104">
    <property type="entry name" value="Methyl-accepting chemotaxis protein (MCP) signaling domain"/>
    <property type="match status" value="1"/>
</dbReference>
<comment type="caution">
    <text evidence="8">The sequence shown here is derived from an EMBL/GenBank/DDBJ whole genome shotgun (WGS) entry which is preliminary data.</text>
</comment>
<dbReference type="PANTHER" id="PTHR32089">
    <property type="entry name" value="METHYL-ACCEPTING CHEMOTAXIS PROTEIN MCPB"/>
    <property type="match status" value="1"/>
</dbReference>
<dbReference type="InterPro" id="IPR004089">
    <property type="entry name" value="MCPsignal_dom"/>
</dbReference>
<dbReference type="Pfam" id="PF00015">
    <property type="entry name" value="MCPsignal"/>
    <property type="match status" value="1"/>
</dbReference>
<evidence type="ECO:0000259" key="6">
    <source>
        <dbReference type="PROSITE" id="PS50111"/>
    </source>
</evidence>
<organism evidence="8 9">
    <name type="scientific">Lysobacter capsici AZ78</name>
    <dbReference type="NCBI Taxonomy" id="1444315"/>
    <lineage>
        <taxon>Bacteria</taxon>
        <taxon>Pseudomonadati</taxon>
        <taxon>Pseudomonadota</taxon>
        <taxon>Gammaproteobacteria</taxon>
        <taxon>Lysobacterales</taxon>
        <taxon>Lysobacteraceae</taxon>
        <taxon>Lysobacter</taxon>
    </lineage>
</organism>
<dbReference type="Proteomes" id="UP000023435">
    <property type="component" value="Unassembled WGS sequence"/>
</dbReference>
<dbReference type="Pfam" id="PF00672">
    <property type="entry name" value="HAMP"/>
    <property type="match status" value="1"/>
</dbReference>
<dbReference type="InterPro" id="IPR004090">
    <property type="entry name" value="Chemotax_Me-accpt_rcpt"/>
</dbReference>
<dbReference type="InterPro" id="IPR003660">
    <property type="entry name" value="HAMP_dom"/>
</dbReference>
<keyword evidence="2 4" id="KW-0807">Transducer</keyword>
<evidence type="ECO:0000259" key="7">
    <source>
        <dbReference type="PROSITE" id="PS50885"/>
    </source>
</evidence>
<dbReference type="GO" id="GO:0007165">
    <property type="term" value="P:signal transduction"/>
    <property type="evidence" value="ECO:0007669"/>
    <property type="project" value="UniProtKB-KW"/>
</dbReference>
<dbReference type="AlphaFoldDB" id="A0A108U5I4"/>
<dbReference type="GO" id="GO:0006935">
    <property type="term" value="P:chemotaxis"/>
    <property type="evidence" value="ECO:0007669"/>
    <property type="project" value="InterPro"/>
</dbReference>
<evidence type="ECO:0000256" key="3">
    <source>
        <dbReference type="ARBA" id="ARBA00029447"/>
    </source>
</evidence>
<dbReference type="RefSeq" id="WP_036107275.1">
    <property type="nucleotide sequence ID" value="NZ_JAJA02000001.1"/>
</dbReference>
<keyword evidence="5" id="KW-1133">Transmembrane helix</keyword>
<evidence type="ECO:0000256" key="5">
    <source>
        <dbReference type="SAM" id="Phobius"/>
    </source>
</evidence>
<feature type="transmembrane region" description="Helical" evidence="5">
    <location>
        <begin position="6"/>
        <end position="29"/>
    </location>
</feature>
<keyword evidence="5" id="KW-0812">Transmembrane</keyword>
<proteinExistence type="inferred from homology"/>
<dbReference type="OrthoDB" id="2489132at2"/>
<reference evidence="8 9" key="1">
    <citation type="journal article" date="2014" name="Genome Announc.">
        <title>Draft Genome Sequence of Lysobacter capsici AZ78, a Bacterium Antagonistic to Plant-Pathogenic Oomycetes.</title>
        <authorList>
            <person name="Puopolo G."/>
            <person name="Sonego P."/>
            <person name="Engelen K."/>
            <person name="Pertot I."/>
        </authorList>
    </citation>
    <scope>NUCLEOTIDE SEQUENCE [LARGE SCALE GENOMIC DNA]</scope>
    <source>
        <strain evidence="8 9">AZ78</strain>
    </source>
</reference>
<evidence type="ECO:0000256" key="2">
    <source>
        <dbReference type="ARBA" id="ARBA00023224"/>
    </source>
</evidence>
<keyword evidence="5" id="KW-0472">Membrane</keyword>
<protein>
    <submittedName>
        <fullName evidence="8">Methyl-accepting chemotaxis protein I (Serine chemoreceptor protein)</fullName>
    </submittedName>
</protein>
<feature type="domain" description="Methyl-accepting transducer" evidence="6">
    <location>
        <begin position="265"/>
        <end position="501"/>
    </location>
</feature>
<evidence type="ECO:0000313" key="9">
    <source>
        <dbReference type="Proteomes" id="UP000023435"/>
    </source>
</evidence>
<dbReference type="Gene3D" id="1.10.287.950">
    <property type="entry name" value="Methyl-accepting chemotaxis protein"/>
    <property type="match status" value="1"/>
</dbReference>
<dbReference type="GO" id="GO:0016020">
    <property type="term" value="C:membrane"/>
    <property type="evidence" value="ECO:0007669"/>
    <property type="project" value="UniProtKB-SubCell"/>
</dbReference>